<dbReference type="OrthoDB" id="2506303at2759"/>
<accession>A0A5B0MW89</accession>
<evidence type="ECO:0000313" key="1">
    <source>
        <dbReference type="EMBL" id="KAA1081271.1"/>
    </source>
</evidence>
<organism evidence="1 2">
    <name type="scientific">Puccinia graminis f. sp. tritici</name>
    <dbReference type="NCBI Taxonomy" id="56615"/>
    <lineage>
        <taxon>Eukaryota</taxon>
        <taxon>Fungi</taxon>
        <taxon>Dikarya</taxon>
        <taxon>Basidiomycota</taxon>
        <taxon>Pucciniomycotina</taxon>
        <taxon>Pucciniomycetes</taxon>
        <taxon>Pucciniales</taxon>
        <taxon>Pucciniaceae</taxon>
        <taxon>Puccinia</taxon>
    </lineage>
</organism>
<name>A0A5B0MW89_PUCGR</name>
<sequence length="329" mass="36549">MALEKPESLYAKTNGWYQVRQDLINELDNNKAHWTRRFGSNDEYKRARESLVVDPNSTSVPYSKWMERLDMGPVLADAYNRPIVFLSANVNIGCITNLPSSKDPEPKPMGPILIAFTRGNHWDYPFCLAQPLPPSSSSSPSSSSVSASASQVSTPQARALWLIISLYHSVEHFAPLHSNERLAKYIDPSILFEKPLTPYPPRHSPDLLASTIQSLTLNKKILTSGETEQDLNPITSSHRIRADHLRWLGLKHALCRTSASEIQDGPHHCISRFSSKFVAPSHSSSYSAAAALVANRSGASSSQIHIPKASLDIVPENWDILQEMSKDNN</sequence>
<comment type="caution">
    <text evidence="1">The sequence shown here is derived from an EMBL/GenBank/DDBJ whole genome shotgun (WGS) entry which is preliminary data.</text>
</comment>
<gene>
    <name evidence="1" type="ORF">PGT21_032748</name>
</gene>
<keyword evidence="2" id="KW-1185">Reference proteome</keyword>
<reference evidence="1 2" key="1">
    <citation type="submission" date="2019-05" db="EMBL/GenBank/DDBJ databases">
        <title>Emergence of the Ug99 lineage of the wheat stem rust pathogen through somatic hybridization.</title>
        <authorList>
            <person name="Li F."/>
            <person name="Upadhyaya N.M."/>
            <person name="Sperschneider J."/>
            <person name="Matny O."/>
            <person name="Nguyen-Phuc H."/>
            <person name="Mago R."/>
            <person name="Raley C."/>
            <person name="Miller M.E."/>
            <person name="Silverstein K.A.T."/>
            <person name="Henningsen E."/>
            <person name="Hirsch C.D."/>
            <person name="Visser B."/>
            <person name="Pretorius Z.A."/>
            <person name="Steffenson B.J."/>
            <person name="Schwessinger B."/>
            <person name="Dodds P.N."/>
            <person name="Figueroa M."/>
        </authorList>
    </citation>
    <scope>NUCLEOTIDE SEQUENCE [LARGE SCALE GENOMIC DNA]</scope>
    <source>
        <strain evidence="1">21-0</strain>
    </source>
</reference>
<evidence type="ECO:0000313" key="2">
    <source>
        <dbReference type="Proteomes" id="UP000324748"/>
    </source>
</evidence>
<protein>
    <submittedName>
        <fullName evidence="1">Uncharacterized protein</fullName>
    </submittedName>
</protein>
<dbReference type="EMBL" id="VSWC01000131">
    <property type="protein sequence ID" value="KAA1081271.1"/>
    <property type="molecule type" value="Genomic_DNA"/>
</dbReference>
<proteinExistence type="predicted"/>
<dbReference type="AlphaFoldDB" id="A0A5B0MW89"/>
<dbReference type="Proteomes" id="UP000324748">
    <property type="component" value="Unassembled WGS sequence"/>
</dbReference>
<dbReference type="CDD" id="cd22744">
    <property type="entry name" value="OTU"/>
    <property type="match status" value="1"/>
</dbReference>